<feature type="domain" description="Heterokaryon incompatibility" evidence="1">
    <location>
        <begin position="51"/>
        <end position="233"/>
    </location>
</feature>
<evidence type="ECO:0000313" key="3">
    <source>
        <dbReference type="Proteomes" id="UP001239445"/>
    </source>
</evidence>
<dbReference type="InterPro" id="IPR010730">
    <property type="entry name" value="HET"/>
</dbReference>
<dbReference type="InterPro" id="IPR052895">
    <property type="entry name" value="HetReg/Transcr_Mod"/>
</dbReference>
<evidence type="ECO:0000313" key="2">
    <source>
        <dbReference type="EMBL" id="KAK1759882.1"/>
    </source>
</evidence>
<comment type="caution">
    <text evidence="2">The sequence shown here is derived from an EMBL/GenBank/DDBJ whole genome shotgun (WGS) entry which is preliminary data.</text>
</comment>
<organism evidence="2 3">
    <name type="scientific">Echria macrotheca</name>
    <dbReference type="NCBI Taxonomy" id="438768"/>
    <lineage>
        <taxon>Eukaryota</taxon>
        <taxon>Fungi</taxon>
        <taxon>Dikarya</taxon>
        <taxon>Ascomycota</taxon>
        <taxon>Pezizomycotina</taxon>
        <taxon>Sordariomycetes</taxon>
        <taxon>Sordariomycetidae</taxon>
        <taxon>Sordariales</taxon>
        <taxon>Schizotheciaceae</taxon>
        <taxon>Echria</taxon>
    </lineage>
</organism>
<accession>A0AAJ0FA98</accession>
<dbReference type="Proteomes" id="UP001239445">
    <property type="component" value="Unassembled WGS sequence"/>
</dbReference>
<dbReference type="EMBL" id="MU839828">
    <property type="protein sequence ID" value="KAK1759882.1"/>
    <property type="molecule type" value="Genomic_DNA"/>
</dbReference>
<dbReference type="AlphaFoldDB" id="A0AAJ0FA98"/>
<proteinExistence type="predicted"/>
<dbReference type="Pfam" id="PF26639">
    <property type="entry name" value="Het-6_barrel"/>
    <property type="match status" value="1"/>
</dbReference>
<keyword evidence="3" id="KW-1185">Reference proteome</keyword>
<protein>
    <submittedName>
        <fullName evidence="2">Heterokaryon incompatibility protein-domain-containing protein</fullName>
    </submittedName>
</protein>
<gene>
    <name evidence="2" type="ORF">QBC47DRAFT_338354</name>
</gene>
<dbReference type="PANTHER" id="PTHR24148:SF82">
    <property type="entry name" value="HETEROKARYON INCOMPATIBILITY DOMAIN-CONTAINING PROTEIN"/>
    <property type="match status" value="1"/>
</dbReference>
<dbReference type="Pfam" id="PF06985">
    <property type="entry name" value="HET"/>
    <property type="match status" value="1"/>
</dbReference>
<evidence type="ECO:0000259" key="1">
    <source>
        <dbReference type="Pfam" id="PF06985"/>
    </source>
</evidence>
<sequence length="682" mass="77802">MYDFRTMALPEFEYQPLGPREIRIIDLHPGEPGDDLMVSISSAPLHSGQHVAVSYVWGSEERPHRINAAYATKIKGVGGDPNRFTTRVATHPTSFLRITENLRSLLVNIRRKELYISLWIDAISINQADTTEKTAQVKMMREIYYSATQTVLYIGEADDESPSAFRTIEILHMMKDWPDEKLPLNLREVAHLQGPDDTPRQPQPEDYAAENPWRPFINLFNRPWFTRTWIVQEIVLSPRGLLACGPDLLLPWDTLVAACQVIRRSKIAELDNQRPKISLALWMEPLRQFWKTSRSRPISAISADANKTASQRHILTVLKHVRNYDATDFRDKIFALHGFTTHGAALGLEVDYSVSLTELYTRVAMAYSTCTSTTQPLAFLSLVDQSYYVPDLPSWVADWRRPWRVNPIALKTATPPIRGASRWEGTKRTAVRFPSLTKPVSLPLRVSIPGCRAVVIRAVDEVKCPDWEARSHAAEINRFPEPYPTTHLSYDEAFVRAVNPRAPVDYQLEGHPRQDTFWGFKAGLARGKRRDRPVYRADIERSARTGVVHLITVFSEEVGNCIPLVKNEGDVRGETEPRYTQSQLYEKLPFHYGLQGSLPEQEDEVLNRNWFISEDGFMGLVPQLARKEDVVVHLFGGVPLYVLREKEDGVWGFLGEAFVYGLMDGEVEFDMDEGRVENFVIE</sequence>
<dbReference type="PANTHER" id="PTHR24148">
    <property type="entry name" value="ANKYRIN REPEAT DOMAIN-CONTAINING PROTEIN 39 HOMOLOG-RELATED"/>
    <property type="match status" value="1"/>
</dbReference>
<name>A0AAJ0FA98_9PEZI</name>
<reference evidence="2" key="1">
    <citation type="submission" date="2023-06" db="EMBL/GenBank/DDBJ databases">
        <title>Genome-scale phylogeny and comparative genomics of the fungal order Sordariales.</title>
        <authorList>
            <consortium name="Lawrence Berkeley National Laboratory"/>
            <person name="Hensen N."/>
            <person name="Bonometti L."/>
            <person name="Westerberg I."/>
            <person name="Brannstrom I.O."/>
            <person name="Guillou S."/>
            <person name="Cros-Aarteil S."/>
            <person name="Calhoun S."/>
            <person name="Haridas S."/>
            <person name="Kuo A."/>
            <person name="Mondo S."/>
            <person name="Pangilinan J."/>
            <person name="Riley R."/>
            <person name="Labutti K."/>
            <person name="Andreopoulos B."/>
            <person name="Lipzen A."/>
            <person name="Chen C."/>
            <person name="Yanf M."/>
            <person name="Daum C."/>
            <person name="Ng V."/>
            <person name="Clum A."/>
            <person name="Steindorff A."/>
            <person name="Ohm R."/>
            <person name="Martin F."/>
            <person name="Silar P."/>
            <person name="Natvig D."/>
            <person name="Lalanne C."/>
            <person name="Gautier V."/>
            <person name="Ament-Velasquez S.L."/>
            <person name="Kruys A."/>
            <person name="Hutchinson M.I."/>
            <person name="Powell A.J."/>
            <person name="Barry K."/>
            <person name="Miller A.N."/>
            <person name="Grigoriev I.V."/>
            <person name="Debuchy R."/>
            <person name="Gladieux P."/>
            <person name="Thoren M.H."/>
            <person name="Johannesson H."/>
        </authorList>
    </citation>
    <scope>NUCLEOTIDE SEQUENCE</scope>
    <source>
        <strain evidence="2">PSN4</strain>
    </source>
</reference>